<dbReference type="AlphaFoldDB" id="A0A2X0QVG5"/>
<dbReference type="NCBIfam" id="TIGR00636">
    <property type="entry name" value="PduO_Nterm"/>
    <property type="match status" value="1"/>
</dbReference>
<evidence type="ECO:0000259" key="7">
    <source>
        <dbReference type="Pfam" id="PF01923"/>
    </source>
</evidence>
<comment type="similarity">
    <text evidence="1 6">Belongs to the Cob(I)alamin adenosyltransferase family.</text>
</comment>
<comment type="catalytic activity">
    <reaction evidence="6">
        <text>2 cob(II)alamin + AH2 + 2 ATP = 2 adenosylcob(III)alamin + 2 triphosphate + A + 2 H(+)</text>
        <dbReference type="Rhea" id="RHEA:53304"/>
        <dbReference type="ChEBI" id="CHEBI:13193"/>
        <dbReference type="ChEBI" id="CHEBI:15378"/>
        <dbReference type="ChEBI" id="CHEBI:16304"/>
        <dbReference type="ChEBI" id="CHEBI:17499"/>
        <dbReference type="ChEBI" id="CHEBI:18036"/>
        <dbReference type="ChEBI" id="CHEBI:18408"/>
        <dbReference type="ChEBI" id="CHEBI:30616"/>
    </reaction>
</comment>
<dbReference type="PANTHER" id="PTHR12213">
    <property type="entry name" value="CORRINOID ADENOSYLTRANSFERASE"/>
    <property type="match status" value="1"/>
</dbReference>
<dbReference type="InterPro" id="IPR029499">
    <property type="entry name" value="PduO-typ"/>
</dbReference>
<keyword evidence="6" id="KW-0169">Cobalamin biosynthesis</keyword>
<dbReference type="FunFam" id="1.20.1200.10:FF:000001">
    <property type="entry name" value="Cob(I)yrinic acid a,c-diamide adenosyltransferase"/>
    <property type="match status" value="1"/>
</dbReference>
<evidence type="ECO:0000313" key="8">
    <source>
        <dbReference type="EMBL" id="SPS06119.1"/>
    </source>
</evidence>
<reference evidence="8" key="1">
    <citation type="submission" date="2018-05" db="EMBL/GenBank/DDBJ databases">
        <authorList>
            <person name="Lanie J.A."/>
            <person name="Ng W.-L."/>
            <person name="Kazmierczak K.M."/>
            <person name="Andrzejewski T.M."/>
            <person name="Davidsen T.M."/>
            <person name="Wayne K.J."/>
            <person name="Tettelin H."/>
            <person name="Glass J.I."/>
            <person name="Rusch D."/>
            <person name="Podicherti R."/>
            <person name="Tsui H.-C.T."/>
            <person name="Winkler M.E."/>
        </authorList>
    </citation>
    <scope>NUCLEOTIDE SEQUENCE</scope>
    <source>
        <strain evidence="8">KNB</strain>
    </source>
</reference>
<dbReference type="GO" id="GO:0005524">
    <property type="term" value="F:ATP binding"/>
    <property type="evidence" value="ECO:0007669"/>
    <property type="project" value="UniProtKB-UniRule"/>
</dbReference>
<feature type="domain" description="Cobalamin adenosyltransferase-like" evidence="7">
    <location>
        <begin position="8"/>
        <end position="164"/>
    </location>
</feature>
<gene>
    <name evidence="8" type="primary">yvqK</name>
    <name evidence="8" type="ORF">NITFAB_1709</name>
</gene>
<evidence type="ECO:0000256" key="5">
    <source>
        <dbReference type="ARBA" id="ARBA00022840"/>
    </source>
</evidence>
<name>A0A2X0QVG5_9PROT</name>
<keyword evidence="3 6" id="KW-0808">Transferase</keyword>
<comment type="subunit">
    <text evidence="2">Homotrimer.</text>
</comment>
<organism evidence="8">
    <name type="scientific">Candidatus Nitrotoga fabula</name>
    <dbReference type="NCBI Taxonomy" id="2182327"/>
    <lineage>
        <taxon>Bacteria</taxon>
        <taxon>Pseudomonadati</taxon>
        <taxon>Pseudomonadota</taxon>
        <taxon>Betaproteobacteria</taxon>
        <taxon>Nitrosomonadales</taxon>
        <taxon>Gallionellaceae</taxon>
        <taxon>Candidatus Nitrotoga</taxon>
    </lineage>
</organism>
<accession>A0A2X0QVG5</accession>
<evidence type="ECO:0000256" key="3">
    <source>
        <dbReference type="ARBA" id="ARBA00022679"/>
    </source>
</evidence>
<dbReference type="Pfam" id="PF01923">
    <property type="entry name" value="Cob_adeno_trans"/>
    <property type="match status" value="1"/>
</dbReference>
<dbReference type="SUPFAM" id="SSF89028">
    <property type="entry name" value="Cobalamin adenosyltransferase-like"/>
    <property type="match status" value="1"/>
</dbReference>
<keyword evidence="4 6" id="KW-0547">Nucleotide-binding</keyword>
<dbReference type="InterPro" id="IPR016030">
    <property type="entry name" value="CblAdoTrfase-like"/>
</dbReference>
<dbReference type="EMBL" id="LS423452">
    <property type="protein sequence ID" value="SPS06119.1"/>
    <property type="molecule type" value="Genomic_DNA"/>
</dbReference>
<sequence length="185" mass="20177">MANRLSKIVTRTGDDGTTGLADGTRVNKYCPRIHAIGSVDELNSHIGLLLAESAPDDLRNLLLHIQHDLFDLGGALAYPAAQFPESKLQYLDAAITLYNSDLPPLKEFILPGGSRAAAQCHISRTVARRAERDLAALALHDALPPHALPYLNRLSDLLFVLCRVLNRAMGQGETYWQKNLAGSTI</sequence>
<dbReference type="InterPro" id="IPR036451">
    <property type="entry name" value="CblAdoTrfase-like_sf"/>
</dbReference>
<dbReference type="EC" id="2.5.1.-" evidence="6"/>
<dbReference type="GO" id="GO:0008817">
    <property type="term" value="F:corrinoid adenosyltransferase activity"/>
    <property type="evidence" value="ECO:0007669"/>
    <property type="project" value="TreeGrafter"/>
</dbReference>
<keyword evidence="5 6" id="KW-0067">ATP-binding</keyword>
<evidence type="ECO:0000256" key="2">
    <source>
        <dbReference type="ARBA" id="ARBA00011233"/>
    </source>
</evidence>
<dbReference type="PANTHER" id="PTHR12213:SF0">
    <property type="entry name" value="CORRINOID ADENOSYLTRANSFERASE MMAB"/>
    <property type="match status" value="1"/>
</dbReference>
<evidence type="ECO:0000256" key="6">
    <source>
        <dbReference type="RuleBase" id="RU366026"/>
    </source>
</evidence>
<proteinExistence type="inferred from homology"/>
<evidence type="ECO:0000256" key="1">
    <source>
        <dbReference type="ARBA" id="ARBA00007487"/>
    </source>
</evidence>
<dbReference type="GO" id="GO:0009236">
    <property type="term" value="P:cobalamin biosynthetic process"/>
    <property type="evidence" value="ECO:0007669"/>
    <property type="project" value="UniProtKB-UniRule"/>
</dbReference>
<evidence type="ECO:0000256" key="4">
    <source>
        <dbReference type="ARBA" id="ARBA00022741"/>
    </source>
</evidence>
<dbReference type="Gene3D" id="1.20.1200.10">
    <property type="entry name" value="Cobalamin adenosyltransferase-like"/>
    <property type="match status" value="1"/>
</dbReference>
<protein>
    <recommendedName>
        <fullName evidence="6">Cobalamin adenosyltransferase</fullName>
        <ecNumber evidence="6">2.5.1.-</ecNumber>
    </recommendedName>
</protein>